<feature type="region of interest" description="Disordered" evidence="6">
    <location>
        <begin position="367"/>
        <end position="395"/>
    </location>
</feature>
<dbReference type="EMBL" id="JAOQNS010000002">
    <property type="protein sequence ID" value="MCW2306527.1"/>
    <property type="molecule type" value="Genomic_DNA"/>
</dbReference>
<keyword evidence="4" id="KW-0175">Coiled coil</keyword>
<evidence type="ECO:0000256" key="7">
    <source>
        <dbReference type="SAM" id="Phobius"/>
    </source>
</evidence>
<evidence type="ECO:0000256" key="4">
    <source>
        <dbReference type="ARBA" id="ARBA00023054"/>
    </source>
</evidence>
<sequence length="395" mass="43639">MLIGDRAVSTGEAVFAAALLFFLILLVMTVALWRNARARAEAEAAAAERGHEMEARIADLLRTQSEMTGRMQTMAEVFGSRQSDLTRALAERLDGLGHRLGQSMSQTSKDTQSNLSQLNERLALIDRAQKSIQDLTGQVSGLQQVLANKQTRGAFGQGRMEAIISDGLPAGSYTLQATLSSGTRPDCLIHMPNEAPGLVVDAKFPLEGFTRFREAETPEQAQQAAQQVRRDISKHVQDISERYFIPGETQDTAFLFVPSEAIFADLHEHFDDLVQKAHRARVVIVSPALLVLSIQIVQTVLRDVRMREEALVIQREVAHLADDTNRLRDRVLKLQNHFGQATRDVEQILISSDKIIKRGSKIEALDFDDVHRDTEPGRDGGTGRDDAAAARNAAE</sequence>
<evidence type="ECO:0000313" key="8">
    <source>
        <dbReference type="EMBL" id="MCW2306527.1"/>
    </source>
</evidence>
<feature type="transmembrane region" description="Helical" evidence="7">
    <location>
        <begin position="13"/>
        <end position="33"/>
    </location>
</feature>
<accession>A0ABT3H806</accession>
<dbReference type="PANTHER" id="PTHR30563">
    <property type="entry name" value="DNA RECOMBINATION PROTEIN RMUC"/>
    <property type="match status" value="1"/>
</dbReference>
<dbReference type="PANTHER" id="PTHR30563:SF0">
    <property type="entry name" value="DNA RECOMBINATION PROTEIN RMUC"/>
    <property type="match status" value="1"/>
</dbReference>
<protein>
    <recommendedName>
        <fullName evidence="3">DNA recombination protein RmuC homolog</fullName>
    </recommendedName>
</protein>
<dbReference type="Pfam" id="PF02646">
    <property type="entry name" value="RmuC"/>
    <property type="match status" value="1"/>
</dbReference>
<gene>
    <name evidence="8" type="ORF">M2319_000846</name>
</gene>
<evidence type="ECO:0000256" key="1">
    <source>
        <dbReference type="ARBA" id="ARBA00003416"/>
    </source>
</evidence>
<name>A0ABT3H806_9HYPH</name>
<organism evidence="8 9">
    <name type="scientific">Rhodobium gokarnense</name>
    <dbReference type="NCBI Taxonomy" id="364296"/>
    <lineage>
        <taxon>Bacteria</taxon>
        <taxon>Pseudomonadati</taxon>
        <taxon>Pseudomonadota</taxon>
        <taxon>Alphaproteobacteria</taxon>
        <taxon>Hyphomicrobiales</taxon>
        <taxon>Rhodobiaceae</taxon>
        <taxon>Rhodobium</taxon>
    </lineage>
</organism>
<reference evidence="9" key="1">
    <citation type="submission" date="2023-07" db="EMBL/GenBank/DDBJ databases">
        <title>Genome sequencing of Purple Non-Sulfur Bacteria from various extreme environments.</title>
        <authorList>
            <person name="Mayer M."/>
        </authorList>
    </citation>
    <scope>NUCLEOTIDE SEQUENCE [LARGE SCALE GENOMIC DNA]</scope>
    <source>
        <strain evidence="9">DSM 17935</strain>
    </source>
</reference>
<keyword evidence="7" id="KW-1133">Transmembrane helix</keyword>
<evidence type="ECO:0000256" key="3">
    <source>
        <dbReference type="ARBA" id="ARBA00021840"/>
    </source>
</evidence>
<dbReference type="Proteomes" id="UP001209755">
    <property type="component" value="Unassembled WGS sequence"/>
</dbReference>
<comment type="function">
    <text evidence="1">Involved in DNA recombination.</text>
</comment>
<comment type="caution">
    <text evidence="8">The sequence shown here is derived from an EMBL/GenBank/DDBJ whole genome shotgun (WGS) entry which is preliminary data.</text>
</comment>
<dbReference type="InterPro" id="IPR003798">
    <property type="entry name" value="DNA_recombination_RmuC"/>
</dbReference>
<keyword evidence="5" id="KW-0233">DNA recombination</keyword>
<comment type="similarity">
    <text evidence="2">Belongs to the RmuC family.</text>
</comment>
<evidence type="ECO:0000313" key="9">
    <source>
        <dbReference type="Proteomes" id="UP001209755"/>
    </source>
</evidence>
<keyword evidence="7" id="KW-0812">Transmembrane</keyword>
<evidence type="ECO:0000256" key="5">
    <source>
        <dbReference type="ARBA" id="ARBA00023172"/>
    </source>
</evidence>
<keyword evidence="7" id="KW-0472">Membrane</keyword>
<evidence type="ECO:0000256" key="6">
    <source>
        <dbReference type="SAM" id="MobiDB-lite"/>
    </source>
</evidence>
<evidence type="ECO:0000256" key="2">
    <source>
        <dbReference type="ARBA" id="ARBA00009840"/>
    </source>
</evidence>
<keyword evidence="9" id="KW-1185">Reference proteome</keyword>
<proteinExistence type="inferred from homology"/>